<dbReference type="Gene3D" id="2.30.30.40">
    <property type="entry name" value="SH3 Domains"/>
    <property type="match status" value="1"/>
</dbReference>
<dbReference type="SUPFAM" id="SSF82057">
    <property type="entry name" value="Prokaryotic SH3-related domain"/>
    <property type="match status" value="1"/>
</dbReference>
<dbReference type="InterPro" id="IPR038765">
    <property type="entry name" value="Papain-like_cys_pep_sf"/>
</dbReference>
<dbReference type="InterPro" id="IPR000064">
    <property type="entry name" value="NLP_P60_dom"/>
</dbReference>
<dbReference type="PROSITE" id="PS51935">
    <property type="entry name" value="NLPC_P60"/>
    <property type="match status" value="1"/>
</dbReference>
<reference evidence="6 7" key="2">
    <citation type="submission" date="2018-06" db="EMBL/GenBank/DDBJ databases">
        <title>Metagenomic assembly of (sub)arctic Cyanobacteria and their associated microbiome from non-axenic cultures.</title>
        <authorList>
            <person name="Baurain D."/>
        </authorList>
    </citation>
    <scope>NUCLEOTIDE SEQUENCE [LARGE SCALE GENOMIC DNA]</scope>
    <source>
        <strain evidence="6">ULC129bin1</strain>
    </source>
</reference>
<keyword evidence="3 6" id="KW-0378">Hydrolase</keyword>
<protein>
    <submittedName>
        <fullName evidence="6">Glycoside hydrolase</fullName>
    </submittedName>
</protein>
<organism evidence="6 7">
    <name type="scientific">Leptolyngbya foveolarum</name>
    <dbReference type="NCBI Taxonomy" id="47253"/>
    <lineage>
        <taxon>Bacteria</taxon>
        <taxon>Bacillati</taxon>
        <taxon>Cyanobacteriota</taxon>
        <taxon>Cyanophyceae</taxon>
        <taxon>Leptolyngbyales</taxon>
        <taxon>Leptolyngbyaceae</taxon>
        <taxon>Leptolyngbya group</taxon>
        <taxon>Leptolyngbya</taxon>
    </lineage>
</organism>
<dbReference type="SUPFAM" id="SSF54001">
    <property type="entry name" value="Cysteine proteinases"/>
    <property type="match status" value="1"/>
</dbReference>
<keyword evidence="2" id="KW-0645">Protease</keyword>
<evidence type="ECO:0000256" key="1">
    <source>
        <dbReference type="ARBA" id="ARBA00007074"/>
    </source>
</evidence>
<comment type="caution">
    <text evidence="6">The sequence shown here is derived from an EMBL/GenBank/DDBJ whole genome shotgun (WGS) entry which is preliminary data.</text>
</comment>
<evidence type="ECO:0000256" key="4">
    <source>
        <dbReference type="ARBA" id="ARBA00022807"/>
    </source>
</evidence>
<dbReference type="Pfam" id="PF18348">
    <property type="entry name" value="SH3_16"/>
    <property type="match status" value="1"/>
</dbReference>
<sequence>MVTLDALQEELYRQANLEYVCDRAINLYNTPTRQGLVTQADKGQHLHVLDIEKDRSAIRIRICKDDYLGWIDAAHTRDLILIETPYRAPVLTRLEIQQRSPQVIAFARAAMSVDNKYLWGGATAPNYDCSGLVQAAFLSAGISLPRDSYQQKDFVEKVSQAELQSGDLIFFGTPKRTSHVGIYLGDGQYIHSSGKDQGRNGIGLDSITDLSDPISAGYHQLLRCFGRVTSSYQPKGATG</sequence>
<dbReference type="GO" id="GO:0008234">
    <property type="term" value="F:cysteine-type peptidase activity"/>
    <property type="evidence" value="ECO:0007669"/>
    <property type="project" value="UniProtKB-KW"/>
</dbReference>
<keyword evidence="4" id="KW-0788">Thiol protease</keyword>
<evidence type="ECO:0000256" key="2">
    <source>
        <dbReference type="ARBA" id="ARBA00022670"/>
    </source>
</evidence>
<evidence type="ECO:0000313" key="7">
    <source>
        <dbReference type="Proteomes" id="UP000249354"/>
    </source>
</evidence>
<dbReference type="PANTHER" id="PTHR47053:SF1">
    <property type="entry name" value="MUREIN DD-ENDOPEPTIDASE MEPH-RELATED"/>
    <property type="match status" value="1"/>
</dbReference>
<evidence type="ECO:0000259" key="5">
    <source>
        <dbReference type="PROSITE" id="PS51935"/>
    </source>
</evidence>
<evidence type="ECO:0000313" key="6">
    <source>
        <dbReference type="EMBL" id="PZO09536.1"/>
    </source>
</evidence>
<dbReference type="GO" id="GO:0006508">
    <property type="term" value="P:proteolysis"/>
    <property type="evidence" value="ECO:0007669"/>
    <property type="project" value="UniProtKB-KW"/>
</dbReference>
<dbReference type="PANTHER" id="PTHR47053">
    <property type="entry name" value="MUREIN DD-ENDOPEPTIDASE MEPH-RELATED"/>
    <property type="match status" value="1"/>
</dbReference>
<dbReference type="Gene3D" id="3.90.1720.10">
    <property type="entry name" value="endopeptidase domain like (from Nostoc punctiforme)"/>
    <property type="match status" value="1"/>
</dbReference>
<accession>A0A2W4TK32</accession>
<dbReference type="Pfam" id="PF00877">
    <property type="entry name" value="NLPC_P60"/>
    <property type="match status" value="1"/>
</dbReference>
<dbReference type="EMBL" id="QBMC01000247">
    <property type="protein sequence ID" value="PZO09536.1"/>
    <property type="molecule type" value="Genomic_DNA"/>
</dbReference>
<feature type="domain" description="NlpC/P60" evidence="5">
    <location>
        <begin position="97"/>
        <end position="229"/>
    </location>
</feature>
<reference evidence="7" key="1">
    <citation type="submission" date="2018-04" db="EMBL/GenBank/DDBJ databases">
        <authorList>
            <person name="Cornet L."/>
        </authorList>
    </citation>
    <scope>NUCLEOTIDE SEQUENCE [LARGE SCALE GENOMIC DNA]</scope>
</reference>
<comment type="similarity">
    <text evidence="1">Belongs to the peptidase C40 family.</text>
</comment>
<dbReference type="InterPro" id="IPR041382">
    <property type="entry name" value="SH3_16"/>
</dbReference>
<dbReference type="Proteomes" id="UP000249354">
    <property type="component" value="Unassembled WGS sequence"/>
</dbReference>
<dbReference type="AlphaFoldDB" id="A0A2W4TK32"/>
<dbReference type="InterPro" id="IPR051202">
    <property type="entry name" value="Peptidase_C40"/>
</dbReference>
<evidence type="ECO:0000256" key="3">
    <source>
        <dbReference type="ARBA" id="ARBA00022801"/>
    </source>
</evidence>
<gene>
    <name evidence="6" type="ORF">DCF25_21525</name>
</gene>
<proteinExistence type="inferred from homology"/>
<name>A0A2W4TK32_9CYAN</name>